<evidence type="ECO:0000313" key="1">
    <source>
        <dbReference type="EMBL" id="GAA0876467.1"/>
    </source>
</evidence>
<organism evidence="1 2">
    <name type="scientific">Wandonia haliotis</name>
    <dbReference type="NCBI Taxonomy" id="574963"/>
    <lineage>
        <taxon>Bacteria</taxon>
        <taxon>Pseudomonadati</taxon>
        <taxon>Bacteroidota</taxon>
        <taxon>Flavobacteriia</taxon>
        <taxon>Flavobacteriales</taxon>
        <taxon>Crocinitomicaceae</taxon>
        <taxon>Wandonia</taxon>
    </lineage>
</organism>
<keyword evidence="2" id="KW-1185">Reference proteome</keyword>
<comment type="caution">
    <text evidence="1">The sequence shown here is derived from an EMBL/GenBank/DDBJ whole genome shotgun (WGS) entry which is preliminary data.</text>
</comment>
<evidence type="ECO:0000313" key="2">
    <source>
        <dbReference type="Proteomes" id="UP001501126"/>
    </source>
</evidence>
<name>A0ABP3Y9Z0_9FLAO</name>
<accession>A0ABP3Y9Z0</accession>
<gene>
    <name evidence="1" type="ORF">GCM10009118_28770</name>
</gene>
<dbReference type="InterPro" id="IPR034660">
    <property type="entry name" value="DinB/YfiT-like"/>
</dbReference>
<sequence length="83" mass="10067">MSSVQEYDLALIIMFNFTEALFNDYPELKLTEFDLNRKIKVRWGQTFDVEQLMQHAIVHVLRHRRQIEIFKNKINRNKKISSK</sequence>
<reference evidence="2" key="1">
    <citation type="journal article" date="2019" name="Int. J. Syst. Evol. Microbiol.">
        <title>The Global Catalogue of Microorganisms (GCM) 10K type strain sequencing project: providing services to taxonomists for standard genome sequencing and annotation.</title>
        <authorList>
            <consortium name="The Broad Institute Genomics Platform"/>
            <consortium name="The Broad Institute Genome Sequencing Center for Infectious Disease"/>
            <person name="Wu L."/>
            <person name="Ma J."/>
        </authorList>
    </citation>
    <scope>NUCLEOTIDE SEQUENCE [LARGE SCALE GENOMIC DNA]</scope>
    <source>
        <strain evidence="2">JCM 16083</strain>
    </source>
</reference>
<dbReference type="Gene3D" id="1.20.120.450">
    <property type="entry name" value="dinb family like domain"/>
    <property type="match status" value="1"/>
</dbReference>
<proteinExistence type="predicted"/>
<protein>
    <submittedName>
        <fullName evidence="1">Uncharacterized protein</fullName>
    </submittedName>
</protein>
<dbReference type="SUPFAM" id="SSF109854">
    <property type="entry name" value="DinB/YfiT-like putative metalloenzymes"/>
    <property type="match status" value="1"/>
</dbReference>
<dbReference type="Proteomes" id="UP001501126">
    <property type="component" value="Unassembled WGS sequence"/>
</dbReference>
<dbReference type="EMBL" id="BAAAFH010000022">
    <property type="protein sequence ID" value="GAA0876467.1"/>
    <property type="molecule type" value="Genomic_DNA"/>
</dbReference>